<keyword evidence="4" id="KW-1185">Reference proteome</keyword>
<feature type="domain" description="DUF397" evidence="2">
    <location>
        <begin position="5"/>
        <end position="56"/>
    </location>
</feature>
<dbReference type="InterPro" id="IPR007278">
    <property type="entry name" value="DUF397"/>
</dbReference>
<accession>A0ABV8KNA9</accession>
<comment type="caution">
    <text evidence="3">The sequence shown here is derived from an EMBL/GenBank/DDBJ whole genome shotgun (WGS) entry which is preliminary data.</text>
</comment>
<proteinExistence type="predicted"/>
<evidence type="ECO:0000256" key="1">
    <source>
        <dbReference type="SAM" id="MobiDB-lite"/>
    </source>
</evidence>
<reference evidence="4" key="1">
    <citation type="journal article" date="2019" name="Int. J. Syst. Evol. Microbiol.">
        <title>The Global Catalogue of Microorganisms (GCM) 10K type strain sequencing project: providing services to taxonomists for standard genome sequencing and annotation.</title>
        <authorList>
            <consortium name="The Broad Institute Genomics Platform"/>
            <consortium name="The Broad Institute Genome Sequencing Center for Infectious Disease"/>
            <person name="Wu L."/>
            <person name="Ma J."/>
        </authorList>
    </citation>
    <scope>NUCLEOTIDE SEQUENCE [LARGE SCALE GENOMIC DNA]</scope>
    <source>
        <strain evidence="4">2902at01</strain>
    </source>
</reference>
<feature type="region of interest" description="Disordered" evidence="1">
    <location>
        <begin position="1"/>
        <end position="24"/>
    </location>
</feature>
<dbReference type="Pfam" id="PF04149">
    <property type="entry name" value="DUF397"/>
    <property type="match status" value="1"/>
</dbReference>
<sequence length="63" mass="7088">MERNVWRKSSRSGSNGQCVEVRDRGTQVDVRDSKARTVETLSFNLTAWTAFTSHLKASGSRTQ</sequence>
<evidence type="ECO:0000259" key="2">
    <source>
        <dbReference type="Pfam" id="PF04149"/>
    </source>
</evidence>
<dbReference type="Proteomes" id="UP001595868">
    <property type="component" value="Unassembled WGS sequence"/>
</dbReference>
<protein>
    <submittedName>
        <fullName evidence="3">DUF397 domain-containing protein</fullName>
    </submittedName>
</protein>
<name>A0ABV8KNA9_9ACTN</name>
<dbReference type="RefSeq" id="WP_377546715.1">
    <property type="nucleotide sequence ID" value="NZ_JBHSBN010000010.1"/>
</dbReference>
<dbReference type="EMBL" id="JBHSBN010000010">
    <property type="protein sequence ID" value="MFC4107601.1"/>
    <property type="molecule type" value="Genomic_DNA"/>
</dbReference>
<organism evidence="3 4">
    <name type="scientific">Micromonospora zhanjiangensis</name>
    <dbReference type="NCBI Taxonomy" id="1522057"/>
    <lineage>
        <taxon>Bacteria</taxon>
        <taxon>Bacillati</taxon>
        <taxon>Actinomycetota</taxon>
        <taxon>Actinomycetes</taxon>
        <taxon>Micromonosporales</taxon>
        <taxon>Micromonosporaceae</taxon>
        <taxon>Micromonospora</taxon>
    </lineage>
</organism>
<evidence type="ECO:0000313" key="3">
    <source>
        <dbReference type="EMBL" id="MFC4107601.1"/>
    </source>
</evidence>
<gene>
    <name evidence="3" type="ORF">ACFOX0_16935</name>
</gene>
<evidence type="ECO:0000313" key="4">
    <source>
        <dbReference type="Proteomes" id="UP001595868"/>
    </source>
</evidence>
<feature type="compositionally biased region" description="Basic residues" evidence="1">
    <location>
        <begin position="1"/>
        <end position="10"/>
    </location>
</feature>